<dbReference type="EMBL" id="JAEHOC010000023">
    <property type="protein sequence ID" value="KAG2431859.1"/>
    <property type="molecule type" value="Genomic_DNA"/>
</dbReference>
<dbReference type="Gene3D" id="2.20.110.10">
    <property type="entry name" value="Histone H3 K4-specific methyltransferase SET7/9 N-terminal domain"/>
    <property type="match status" value="1"/>
</dbReference>
<dbReference type="PANTHER" id="PTHR23084:SF263">
    <property type="entry name" value="MORN REPEAT-CONTAINING PROTEIN 1"/>
    <property type="match status" value="1"/>
</dbReference>
<dbReference type="AlphaFoldDB" id="A0A835SRH0"/>
<dbReference type="PANTHER" id="PTHR23084">
    <property type="entry name" value="PHOSPHATIDYLINOSITOL-4-PHOSPHATE 5-KINASE RELATED"/>
    <property type="match status" value="1"/>
</dbReference>
<dbReference type="SMART" id="SM00698">
    <property type="entry name" value="MORN"/>
    <property type="match status" value="2"/>
</dbReference>
<evidence type="ECO:0000256" key="1">
    <source>
        <dbReference type="ARBA" id="ARBA00022737"/>
    </source>
</evidence>
<gene>
    <name evidence="3" type="ORF">HXX76_009352</name>
</gene>
<accession>A0A835SRH0</accession>
<dbReference type="InterPro" id="IPR003409">
    <property type="entry name" value="MORN"/>
</dbReference>
<evidence type="ECO:0000313" key="4">
    <source>
        <dbReference type="Proteomes" id="UP000650467"/>
    </source>
</evidence>
<keyword evidence="4" id="KW-1185">Reference proteome</keyword>
<organism evidence="3 4">
    <name type="scientific">Chlamydomonas incerta</name>
    <dbReference type="NCBI Taxonomy" id="51695"/>
    <lineage>
        <taxon>Eukaryota</taxon>
        <taxon>Viridiplantae</taxon>
        <taxon>Chlorophyta</taxon>
        <taxon>core chlorophytes</taxon>
        <taxon>Chlorophyceae</taxon>
        <taxon>CS clade</taxon>
        <taxon>Chlamydomonadales</taxon>
        <taxon>Chlamydomonadaceae</taxon>
        <taxon>Chlamydomonas</taxon>
    </lineage>
</organism>
<feature type="region of interest" description="Disordered" evidence="2">
    <location>
        <begin position="165"/>
        <end position="209"/>
    </location>
</feature>
<protein>
    <submittedName>
        <fullName evidence="3">Uncharacterized protein</fullName>
    </submittedName>
</protein>
<sequence length="357" mass="35022">MESPAASAPLSDVLNWRSLRWNDGCMYEGLEAHGACESHGVVTWPGRRERYEGQLVGSRPHGHGAYRWRDGTLYRGEWYAGNMHGCGVLIWRDAQGEVQAQAGKFFGDDFVGAVSGCSAADAHEAALEADMAAARARSFEASRLSGAAAGAATAAAAAAAAAAPRQTPAPGSASAAATAVRPGGLPSSRSVASASASSQPGLATSRGSLQRGLDSAAAARWGGGGGAVAGAGKWAAARDVHPLSAVKAAGGASGGGGGGAGHARWRWSAIARQAVAAEVAAAAAPPLGAAIAAARAGPALPRADGGLNGSLDTAGGSGVSGSGGGAYSQLSTDQQAALERILLPDLLGLGLSGQGKG</sequence>
<name>A0A835SRH0_CHLIN</name>
<dbReference type="Pfam" id="PF02493">
    <property type="entry name" value="MORN"/>
    <property type="match status" value="2"/>
</dbReference>
<keyword evidence="1" id="KW-0677">Repeat</keyword>
<feature type="compositionally biased region" description="Low complexity" evidence="2">
    <location>
        <begin position="165"/>
        <end position="179"/>
    </location>
</feature>
<dbReference type="OrthoDB" id="270720at2759"/>
<reference evidence="3" key="1">
    <citation type="journal article" date="2020" name="bioRxiv">
        <title>Comparative genomics of Chlamydomonas.</title>
        <authorList>
            <person name="Craig R.J."/>
            <person name="Hasan A.R."/>
            <person name="Ness R.W."/>
            <person name="Keightley P.D."/>
        </authorList>
    </citation>
    <scope>NUCLEOTIDE SEQUENCE</scope>
    <source>
        <strain evidence="3">SAG 7.73</strain>
    </source>
</reference>
<feature type="compositionally biased region" description="Low complexity" evidence="2">
    <location>
        <begin position="187"/>
        <end position="198"/>
    </location>
</feature>
<dbReference type="GO" id="GO:0016020">
    <property type="term" value="C:membrane"/>
    <property type="evidence" value="ECO:0007669"/>
    <property type="project" value="UniProtKB-ARBA"/>
</dbReference>
<dbReference type="Proteomes" id="UP000650467">
    <property type="component" value="Unassembled WGS sequence"/>
</dbReference>
<evidence type="ECO:0000313" key="3">
    <source>
        <dbReference type="EMBL" id="KAG2431859.1"/>
    </source>
</evidence>
<feature type="compositionally biased region" description="Polar residues" evidence="2">
    <location>
        <begin position="199"/>
        <end position="208"/>
    </location>
</feature>
<proteinExistence type="predicted"/>
<comment type="caution">
    <text evidence="3">The sequence shown here is derived from an EMBL/GenBank/DDBJ whole genome shotgun (WGS) entry which is preliminary data.</text>
</comment>
<evidence type="ECO:0000256" key="2">
    <source>
        <dbReference type="SAM" id="MobiDB-lite"/>
    </source>
</evidence>
<dbReference type="SUPFAM" id="SSF82185">
    <property type="entry name" value="Histone H3 K4-specific methyltransferase SET7/9 N-terminal domain"/>
    <property type="match status" value="1"/>
</dbReference>